<evidence type="ECO:0000313" key="8">
    <source>
        <dbReference type="EMBL" id="GMI30541.1"/>
    </source>
</evidence>
<dbReference type="PANTHER" id="PTHR47992">
    <property type="entry name" value="PROTEIN PHOSPHATASE"/>
    <property type="match status" value="1"/>
</dbReference>
<evidence type="ECO:0000256" key="4">
    <source>
        <dbReference type="ARBA" id="ARBA00022912"/>
    </source>
</evidence>
<reference evidence="8 9" key="1">
    <citation type="journal article" date="2023" name="Commun. Biol.">
        <title>Genome analysis of Parmales, the sister group of diatoms, reveals the evolutionary specialization of diatoms from phago-mixotrophs to photoautotrophs.</title>
        <authorList>
            <person name="Ban H."/>
            <person name="Sato S."/>
            <person name="Yoshikawa S."/>
            <person name="Yamada K."/>
            <person name="Nakamura Y."/>
            <person name="Ichinomiya M."/>
            <person name="Sato N."/>
            <person name="Blanc-Mathieu R."/>
            <person name="Endo H."/>
            <person name="Kuwata A."/>
            <person name="Ogata H."/>
        </authorList>
    </citation>
    <scope>NUCLEOTIDE SEQUENCE [LARGE SCALE GENOMIC DNA]</scope>
</reference>
<evidence type="ECO:0000256" key="1">
    <source>
        <dbReference type="ARBA" id="ARBA00004170"/>
    </source>
</evidence>
<keyword evidence="9" id="KW-1185">Reference proteome</keyword>
<dbReference type="PROSITE" id="PS01032">
    <property type="entry name" value="PPM_1"/>
    <property type="match status" value="1"/>
</dbReference>
<dbReference type="InterPro" id="IPR015655">
    <property type="entry name" value="PP2C"/>
</dbReference>
<accession>A0ABQ6MPX5</accession>
<feature type="compositionally biased region" description="Pro residues" evidence="6">
    <location>
        <begin position="167"/>
        <end position="188"/>
    </location>
</feature>
<protein>
    <recommendedName>
        <fullName evidence="7">PPM-type phosphatase domain-containing protein</fullName>
    </recommendedName>
</protein>
<evidence type="ECO:0000256" key="2">
    <source>
        <dbReference type="ARBA" id="ARBA00022723"/>
    </source>
</evidence>
<dbReference type="SUPFAM" id="SSF81606">
    <property type="entry name" value="PP2C-like"/>
    <property type="match status" value="1"/>
</dbReference>
<dbReference type="EMBL" id="BRYB01000470">
    <property type="protein sequence ID" value="GMI30541.1"/>
    <property type="molecule type" value="Genomic_DNA"/>
</dbReference>
<comment type="subcellular location">
    <subcellularLocation>
        <location evidence="1">Membrane</location>
        <topology evidence="1">Peripheral membrane protein</topology>
    </subcellularLocation>
</comment>
<keyword evidence="4 5" id="KW-0904">Protein phosphatase</keyword>
<feature type="region of interest" description="Disordered" evidence="6">
    <location>
        <begin position="147"/>
        <end position="204"/>
    </location>
</feature>
<keyword evidence="2" id="KW-0479">Metal-binding</keyword>
<dbReference type="SMART" id="SM00332">
    <property type="entry name" value="PP2Cc"/>
    <property type="match status" value="1"/>
</dbReference>
<gene>
    <name evidence="8" type="ORF">TeGR_g2118</name>
</gene>
<dbReference type="Proteomes" id="UP001165060">
    <property type="component" value="Unassembled WGS sequence"/>
</dbReference>
<dbReference type="InterPro" id="IPR036457">
    <property type="entry name" value="PPM-type-like_dom_sf"/>
</dbReference>
<proteinExistence type="inferred from homology"/>
<evidence type="ECO:0000256" key="6">
    <source>
        <dbReference type="SAM" id="MobiDB-lite"/>
    </source>
</evidence>
<name>A0ABQ6MPX5_9STRA</name>
<evidence type="ECO:0000256" key="3">
    <source>
        <dbReference type="ARBA" id="ARBA00022801"/>
    </source>
</evidence>
<feature type="domain" description="PPM-type phosphatase" evidence="7">
    <location>
        <begin position="59"/>
        <end position="425"/>
    </location>
</feature>
<dbReference type="InterPro" id="IPR000222">
    <property type="entry name" value="PP2C_BS"/>
</dbReference>
<organism evidence="8 9">
    <name type="scientific">Tetraparma gracilis</name>
    <dbReference type="NCBI Taxonomy" id="2962635"/>
    <lineage>
        <taxon>Eukaryota</taxon>
        <taxon>Sar</taxon>
        <taxon>Stramenopiles</taxon>
        <taxon>Ochrophyta</taxon>
        <taxon>Bolidophyceae</taxon>
        <taxon>Parmales</taxon>
        <taxon>Triparmaceae</taxon>
        <taxon>Tetraparma</taxon>
    </lineage>
</organism>
<evidence type="ECO:0000259" key="7">
    <source>
        <dbReference type="PROSITE" id="PS51746"/>
    </source>
</evidence>
<dbReference type="Pfam" id="PF00481">
    <property type="entry name" value="PP2C"/>
    <property type="match status" value="1"/>
</dbReference>
<dbReference type="CDD" id="cd00143">
    <property type="entry name" value="PP2Cc"/>
    <property type="match status" value="1"/>
</dbReference>
<dbReference type="PROSITE" id="PS51746">
    <property type="entry name" value="PPM_2"/>
    <property type="match status" value="1"/>
</dbReference>
<keyword evidence="3 5" id="KW-0378">Hydrolase</keyword>
<comment type="caution">
    <text evidence="8">The sequence shown here is derived from an EMBL/GenBank/DDBJ whole genome shotgun (WGS) entry which is preliminary data.</text>
</comment>
<evidence type="ECO:0000313" key="9">
    <source>
        <dbReference type="Proteomes" id="UP001165060"/>
    </source>
</evidence>
<evidence type="ECO:0000256" key="5">
    <source>
        <dbReference type="RuleBase" id="RU003465"/>
    </source>
</evidence>
<sequence>MASFAALTPEPQARQPVSTFGSIASSFLTSPIASIGQVYNALTADEGVKEQQVQDSVVGIRLEQNREHRDTQEDYYQAIVHFHATPAENPGFLTHLAAGGNQSITSVSTQSFFSVYDGHGGDEVAEFLHQHLHTALLANLPPVEQSLPTSLPNAPATPVRSSSVAPPLAPPSGAPPPPRSPTRLPPGSPLARSSSLSIDEASNVTVESTAGADALEAESGLGGGEDCEGQSAITEILRAVYTEVDNKIAAVSEEDEESEFAADSGSTAATCVIRTEGGRTVLYCANVGDSRVVLCRNGAPVRLTKDHRARDPEEVARIKGEGGFVFNGRVSGVLAVTRSFGHVNDKFLILGDPYTSRTVVDPQLDEAVIIASDGIWDSMKEEAVCAWVTQGLVEGKKLKTICDEITAECIRKYCRDNICIMVVAL</sequence>
<feature type="compositionally biased region" description="Polar residues" evidence="6">
    <location>
        <begin position="191"/>
        <end position="204"/>
    </location>
</feature>
<comment type="similarity">
    <text evidence="5">Belongs to the PP2C family.</text>
</comment>
<dbReference type="Gene3D" id="3.60.40.10">
    <property type="entry name" value="PPM-type phosphatase domain"/>
    <property type="match status" value="1"/>
</dbReference>
<dbReference type="InterPro" id="IPR001932">
    <property type="entry name" value="PPM-type_phosphatase-like_dom"/>
</dbReference>